<evidence type="ECO:0000313" key="7">
    <source>
        <dbReference type="EMBL" id="GHI22783.1"/>
    </source>
</evidence>
<feature type="transmembrane region" description="Helical" evidence="3">
    <location>
        <begin position="53"/>
        <end position="73"/>
    </location>
</feature>
<evidence type="ECO:0000313" key="8">
    <source>
        <dbReference type="EMBL" id="GHI24441.1"/>
    </source>
</evidence>
<keyword evidence="3" id="KW-0472">Membrane</keyword>
<dbReference type="RefSeq" id="WP_190223667.1">
    <property type="nucleotide sequence ID" value="NZ_BNBS01000038.1"/>
</dbReference>
<proteinExistence type="predicted"/>
<gene>
    <name evidence="4" type="ORF">Shyd_17390</name>
    <name evidence="5" type="ORF">Shyd_17690</name>
    <name evidence="6" type="ORF">Shyd_17800</name>
    <name evidence="7" type="ORF">Shyd_41540</name>
    <name evidence="8" type="ORF">Shyd_58120</name>
    <name evidence="9" type="ORF">Shyd_58610</name>
    <name evidence="10" type="ORF">Shyd_69390</name>
    <name evidence="11" type="ORF">Shyd_69730</name>
</gene>
<reference evidence="7" key="1">
    <citation type="submission" date="2024-05" db="EMBL/GenBank/DDBJ databases">
        <title>Whole genome shotgun sequence of Streptomyces hydrogenans NBRC 13475.</title>
        <authorList>
            <person name="Komaki H."/>
            <person name="Tamura T."/>
        </authorList>
    </citation>
    <scope>NUCLEOTIDE SEQUENCE</scope>
    <source>
        <strain evidence="7">NBRC 13475</strain>
    </source>
</reference>
<name>A0ABQ3PCM2_9ACTN</name>
<evidence type="ECO:0000313" key="4">
    <source>
        <dbReference type="EMBL" id="GHI20368.1"/>
    </source>
</evidence>
<protein>
    <submittedName>
        <fullName evidence="7">Uncharacterized protein</fullName>
    </submittedName>
</protein>
<dbReference type="EMBL" id="BNDW01000057">
    <property type="protein sequence ID" value="GHI24441.1"/>
    <property type="molecule type" value="Genomic_DNA"/>
</dbReference>
<keyword evidence="1" id="KW-0175">Coiled coil</keyword>
<dbReference type="EMBL" id="BNDW01000010">
    <property type="protein sequence ID" value="GHI20398.1"/>
    <property type="molecule type" value="Genomic_DNA"/>
</dbReference>
<feature type="coiled-coil region" evidence="1">
    <location>
        <begin position="71"/>
        <end position="116"/>
    </location>
</feature>
<keyword evidence="12" id="KW-1185">Reference proteome</keyword>
<organism evidence="7 12">
    <name type="scientific">Streptomyces hydrogenans</name>
    <dbReference type="NCBI Taxonomy" id="1873719"/>
    <lineage>
        <taxon>Bacteria</taxon>
        <taxon>Bacillati</taxon>
        <taxon>Actinomycetota</taxon>
        <taxon>Actinomycetes</taxon>
        <taxon>Kitasatosporales</taxon>
        <taxon>Streptomycetaceae</taxon>
        <taxon>Streptomyces</taxon>
    </lineage>
</organism>
<comment type="caution">
    <text evidence="7">The sequence shown here is derived from an EMBL/GenBank/DDBJ whole genome shotgun (WGS) entry which is preliminary data.</text>
</comment>
<feature type="region of interest" description="Disordered" evidence="2">
    <location>
        <begin position="1"/>
        <end position="42"/>
    </location>
</feature>
<dbReference type="EMBL" id="BNDW01000011">
    <property type="protein sequence ID" value="GHI20409.1"/>
    <property type="molecule type" value="Genomic_DNA"/>
</dbReference>
<evidence type="ECO:0000313" key="5">
    <source>
        <dbReference type="EMBL" id="GHI20398.1"/>
    </source>
</evidence>
<dbReference type="EMBL" id="BNDW01000026">
    <property type="protein sequence ID" value="GHI22783.1"/>
    <property type="molecule type" value="Genomic_DNA"/>
</dbReference>
<keyword evidence="3" id="KW-0812">Transmembrane</keyword>
<evidence type="ECO:0000313" key="12">
    <source>
        <dbReference type="Proteomes" id="UP001052739"/>
    </source>
</evidence>
<sequence>MSGIDWDKELSLMTPQPQPPTPQTPAPEAPEKPQKPATSRFSTAVDGMRRNTAALAVCGTIAVVAVCGTVIAVTNAQADQAAQDRARAQQDAANALVEAEADKQRAQIEEATAKAAYERELTVYRECMKDRAAAVAKASSFEISRIPECPAPVFSGTSARAQQPAGASSSSGITSSPWLWVALVGGGGFIAYKKLSTPSGSGAVTPVSNKGFTFEKGA</sequence>
<feature type="compositionally biased region" description="Basic and acidic residues" evidence="2">
    <location>
        <begin position="1"/>
        <end position="10"/>
    </location>
</feature>
<dbReference type="Proteomes" id="UP001052739">
    <property type="component" value="Unassembled WGS sequence"/>
</dbReference>
<feature type="compositionally biased region" description="Pro residues" evidence="2">
    <location>
        <begin position="16"/>
        <end position="28"/>
    </location>
</feature>
<evidence type="ECO:0000313" key="10">
    <source>
        <dbReference type="EMBL" id="GHI25568.1"/>
    </source>
</evidence>
<evidence type="ECO:0000256" key="2">
    <source>
        <dbReference type="SAM" id="MobiDB-lite"/>
    </source>
</evidence>
<dbReference type="EMBL" id="BNDW01000009">
    <property type="protein sequence ID" value="GHI20368.1"/>
    <property type="molecule type" value="Genomic_DNA"/>
</dbReference>
<dbReference type="EMBL" id="BNDW01000059">
    <property type="protein sequence ID" value="GHI24490.1"/>
    <property type="molecule type" value="Genomic_DNA"/>
</dbReference>
<keyword evidence="3" id="KW-1133">Transmembrane helix</keyword>
<dbReference type="EMBL" id="BNDW01000081">
    <property type="protein sequence ID" value="GHI25602.1"/>
    <property type="molecule type" value="Genomic_DNA"/>
</dbReference>
<evidence type="ECO:0000313" key="6">
    <source>
        <dbReference type="EMBL" id="GHI20409.1"/>
    </source>
</evidence>
<evidence type="ECO:0000313" key="11">
    <source>
        <dbReference type="EMBL" id="GHI25602.1"/>
    </source>
</evidence>
<evidence type="ECO:0000256" key="1">
    <source>
        <dbReference type="SAM" id="Coils"/>
    </source>
</evidence>
<dbReference type="EMBL" id="BNDW01000081">
    <property type="protein sequence ID" value="GHI25568.1"/>
    <property type="molecule type" value="Genomic_DNA"/>
</dbReference>
<accession>A0ABQ3PCM2</accession>
<evidence type="ECO:0000313" key="9">
    <source>
        <dbReference type="EMBL" id="GHI24490.1"/>
    </source>
</evidence>
<evidence type="ECO:0000256" key="3">
    <source>
        <dbReference type="SAM" id="Phobius"/>
    </source>
</evidence>